<dbReference type="OrthoDB" id="9806902at2"/>
<dbReference type="InterPro" id="IPR051044">
    <property type="entry name" value="MAG_DAG_Lipase"/>
</dbReference>
<organism evidence="2 3">
    <name type="scientific">Paraclostridium benzoelyticum</name>
    <dbReference type="NCBI Taxonomy" id="1629550"/>
    <lineage>
        <taxon>Bacteria</taxon>
        <taxon>Bacillati</taxon>
        <taxon>Bacillota</taxon>
        <taxon>Clostridia</taxon>
        <taxon>Peptostreptococcales</taxon>
        <taxon>Peptostreptococcaceae</taxon>
        <taxon>Paraclostridium</taxon>
    </lineage>
</organism>
<reference evidence="2 3" key="1">
    <citation type="submission" date="2015-04" db="EMBL/GenBank/DDBJ databases">
        <title>Microcin producing Clostridium sp. JC272T.</title>
        <authorList>
            <person name="Jyothsna T."/>
            <person name="Sasikala C."/>
            <person name="Ramana C."/>
        </authorList>
    </citation>
    <scope>NUCLEOTIDE SEQUENCE [LARGE SCALE GENOMIC DNA]</scope>
    <source>
        <strain evidence="2 3">JC272</strain>
    </source>
</reference>
<keyword evidence="2" id="KW-0378">Hydrolase</keyword>
<dbReference type="InterPro" id="IPR029058">
    <property type="entry name" value="AB_hydrolase_fold"/>
</dbReference>
<evidence type="ECO:0000313" key="2">
    <source>
        <dbReference type="EMBL" id="KKY00878.1"/>
    </source>
</evidence>
<dbReference type="SUPFAM" id="SSF53474">
    <property type="entry name" value="alpha/beta-Hydrolases"/>
    <property type="match status" value="1"/>
</dbReference>
<accession>A0A0M3DF24</accession>
<keyword evidence="3" id="KW-1185">Reference proteome</keyword>
<protein>
    <submittedName>
        <fullName evidence="2">Alpha/beta hydrolase</fullName>
    </submittedName>
</protein>
<dbReference type="Pfam" id="PF12146">
    <property type="entry name" value="Hydrolase_4"/>
    <property type="match status" value="1"/>
</dbReference>
<dbReference type="EMBL" id="LBBT01000237">
    <property type="protein sequence ID" value="KKY00878.1"/>
    <property type="molecule type" value="Genomic_DNA"/>
</dbReference>
<dbReference type="Proteomes" id="UP000034407">
    <property type="component" value="Unassembled WGS sequence"/>
</dbReference>
<evidence type="ECO:0000313" key="3">
    <source>
        <dbReference type="Proteomes" id="UP000034407"/>
    </source>
</evidence>
<feature type="domain" description="Serine aminopeptidase S33" evidence="1">
    <location>
        <begin position="28"/>
        <end position="292"/>
    </location>
</feature>
<dbReference type="AlphaFoldDB" id="A0A0M3DF24"/>
<proteinExistence type="predicted"/>
<dbReference type="Gene3D" id="3.40.50.1820">
    <property type="entry name" value="alpha/beta hydrolase"/>
    <property type="match status" value="1"/>
</dbReference>
<dbReference type="RefSeq" id="WP_046823424.1">
    <property type="nucleotide sequence ID" value="NZ_LBBT01000237.1"/>
</dbReference>
<dbReference type="InterPro" id="IPR022742">
    <property type="entry name" value="Hydrolase_4"/>
</dbReference>
<dbReference type="PANTHER" id="PTHR11614">
    <property type="entry name" value="PHOSPHOLIPASE-RELATED"/>
    <property type="match status" value="1"/>
</dbReference>
<dbReference type="PATRIC" id="fig|1629550.3.peg.1783"/>
<gene>
    <name evidence="2" type="ORF">VN21_11605</name>
</gene>
<dbReference type="GO" id="GO:0016787">
    <property type="term" value="F:hydrolase activity"/>
    <property type="evidence" value="ECO:0007669"/>
    <property type="project" value="UniProtKB-KW"/>
</dbReference>
<evidence type="ECO:0000259" key="1">
    <source>
        <dbReference type="Pfam" id="PF12146"/>
    </source>
</evidence>
<name>A0A0M3DF24_9FIRM</name>
<comment type="caution">
    <text evidence="2">The sequence shown here is derived from an EMBL/GenBank/DDBJ whole genome shotgun (WGS) entry which is preliminary data.</text>
</comment>
<sequence>MKISNFTFKGEEDTDIYVYKYEPIEKENIKGIVQISHGMAEEASRYKRFANCLTDNGYIVYINDHRGHGKSAKNINTIGILAQKDGIHCIVKDLNKLTKIIKTENNGLPIFLFSHSMGSFAAQKYIIDYSEDIDGVILSGTNGLYGIEVDLGFLVAKVMSKIQGREKKACLIDKLAFGGFNKKFKPNKSEFDWLSRDFKEVEKYIENEYCGVVFSNGYFYDLFKLFKEIRNINNLGKINSKLPIYIFAGDKDPVGKFGKGIIKLYENYKKVGIENVEFKLYSGGRHEMLNEINKDEVINDTINWIKQNTKITNQ</sequence>